<dbReference type="GO" id="GO:1990281">
    <property type="term" value="C:efflux pump complex"/>
    <property type="evidence" value="ECO:0007669"/>
    <property type="project" value="TreeGrafter"/>
</dbReference>
<gene>
    <name evidence="8" type="ORF">CLV82_2596</name>
</gene>
<dbReference type="AlphaFoldDB" id="A0A4R6TH10"/>
<evidence type="ECO:0000256" key="5">
    <source>
        <dbReference type="ARBA" id="ARBA00022692"/>
    </source>
</evidence>
<sequence>MKQFYLLQIILILLCFNAGMVYSQSPGTISTNVLSFEEFIGQVKRHHPLIRQADLQLGFGEAELLKARGSFDPKVEVDYDRKDFKGTEYYDELNATFKIPTWYGLEFKANFEENTGEFLDPSLTVPDGGLYSAGVSLSLAKGLLMNDRMATLKKAKLFREQTKAERELLINQILYEASQAYLGWLEAYNEQEIYRSFLENAEVRFRGIKRSVETGEKAPIDSIEAKITLQDRFLNLEAAGLKTTKASLELSNYLWLEDVPLELKETVVPMSPNPGNMAAILRTDSLWIAGTPIEEHPKLRSLDLKLESLRVDRALKRNQLLPQLDVEYNFITEDASTINSLDPDNYKAGLTFNLPLFLRKERGALKLANLKLRETNFERASATVSLQNKIEAANREIISLGTQNELVAAMVNNYRELLRAEERKFYLGESSLFLVNSREQKLIDAQLKANMLTVKALEAQAGLLNAIGRSPISPMGD</sequence>
<evidence type="ECO:0000256" key="7">
    <source>
        <dbReference type="ARBA" id="ARBA00023237"/>
    </source>
</evidence>
<evidence type="ECO:0000256" key="2">
    <source>
        <dbReference type="ARBA" id="ARBA00007613"/>
    </source>
</evidence>
<evidence type="ECO:0000256" key="6">
    <source>
        <dbReference type="ARBA" id="ARBA00023136"/>
    </source>
</evidence>
<dbReference type="RefSeq" id="WP_133644732.1">
    <property type="nucleotide sequence ID" value="NZ_SNYI01000003.1"/>
</dbReference>
<dbReference type="PANTHER" id="PTHR30026">
    <property type="entry name" value="OUTER MEMBRANE PROTEIN TOLC"/>
    <property type="match status" value="1"/>
</dbReference>
<keyword evidence="3" id="KW-0813">Transport</keyword>
<dbReference type="Gene3D" id="1.20.1600.10">
    <property type="entry name" value="Outer membrane efflux proteins (OEP)"/>
    <property type="match status" value="1"/>
</dbReference>
<evidence type="ECO:0000256" key="4">
    <source>
        <dbReference type="ARBA" id="ARBA00022452"/>
    </source>
</evidence>
<proteinExistence type="inferred from homology"/>
<dbReference type="PANTHER" id="PTHR30026:SF20">
    <property type="entry name" value="OUTER MEMBRANE PROTEIN TOLC"/>
    <property type="match status" value="1"/>
</dbReference>
<evidence type="ECO:0000256" key="3">
    <source>
        <dbReference type="ARBA" id="ARBA00022448"/>
    </source>
</evidence>
<comment type="caution">
    <text evidence="8">The sequence shown here is derived from an EMBL/GenBank/DDBJ whole genome shotgun (WGS) entry which is preliminary data.</text>
</comment>
<keyword evidence="5" id="KW-0812">Transmembrane</keyword>
<keyword evidence="9" id="KW-1185">Reference proteome</keyword>
<evidence type="ECO:0000313" key="8">
    <source>
        <dbReference type="EMBL" id="TDQ29143.1"/>
    </source>
</evidence>
<dbReference type="Pfam" id="PF02321">
    <property type="entry name" value="OEP"/>
    <property type="match status" value="1"/>
</dbReference>
<reference evidence="8 9" key="1">
    <citation type="submission" date="2019-03" db="EMBL/GenBank/DDBJ databases">
        <title>Genomic Encyclopedia of Archaeal and Bacterial Type Strains, Phase II (KMG-II): from individual species to whole genera.</title>
        <authorList>
            <person name="Goeker M."/>
        </authorList>
    </citation>
    <scope>NUCLEOTIDE SEQUENCE [LARGE SCALE GENOMIC DNA]</scope>
    <source>
        <strain evidence="8 9">DSM 18435</strain>
    </source>
</reference>
<evidence type="ECO:0000256" key="1">
    <source>
        <dbReference type="ARBA" id="ARBA00004442"/>
    </source>
</evidence>
<evidence type="ECO:0000313" key="9">
    <source>
        <dbReference type="Proteomes" id="UP000295468"/>
    </source>
</evidence>
<comment type="similarity">
    <text evidence="2">Belongs to the outer membrane factor (OMF) (TC 1.B.17) family.</text>
</comment>
<dbReference type="InterPro" id="IPR003423">
    <property type="entry name" value="OMP_efflux"/>
</dbReference>
<dbReference type="InterPro" id="IPR051906">
    <property type="entry name" value="TolC-like"/>
</dbReference>
<organism evidence="8 9">
    <name type="scientific">Zeaxanthinibacter enoshimensis</name>
    <dbReference type="NCBI Taxonomy" id="392009"/>
    <lineage>
        <taxon>Bacteria</taxon>
        <taxon>Pseudomonadati</taxon>
        <taxon>Bacteroidota</taxon>
        <taxon>Flavobacteriia</taxon>
        <taxon>Flavobacteriales</taxon>
        <taxon>Flavobacteriaceae</taxon>
        <taxon>Zeaxanthinibacter</taxon>
    </lineage>
</organism>
<keyword evidence="4" id="KW-1134">Transmembrane beta strand</keyword>
<dbReference type="GO" id="GO:0009279">
    <property type="term" value="C:cell outer membrane"/>
    <property type="evidence" value="ECO:0007669"/>
    <property type="project" value="UniProtKB-SubCell"/>
</dbReference>
<accession>A0A4R6TH10</accession>
<dbReference type="GO" id="GO:0015288">
    <property type="term" value="F:porin activity"/>
    <property type="evidence" value="ECO:0007669"/>
    <property type="project" value="TreeGrafter"/>
</dbReference>
<dbReference type="OrthoDB" id="581172at2"/>
<keyword evidence="7" id="KW-0998">Cell outer membrane</keyword>
<dbReference type="GO" id="GO:0015562">
    <property type="term" value="F:efflux transmembrane transporter activity"/>
    <property type="evidence" value="ECO:0007669"/>
    <property type="project" value="InterPro"/>
</dbReference>
<protein>
    <submittedName>
        <fullName evidence="8">Outer membrane protein TolC</fullName>
    </submittedName>
</protein>
<name>A0A4R6TH10_9FLAO</name>
<dbReference type="EMBL" id="SNYI01000003">
    <property type="protein sequence ID" value="TDQ29143.1"/>
    <property type="molecule type" value="Genomic_DNA"/>
</dbReference>
<keyword evidence="6" id="KW-0472">Membrane</keyword>
<dbReference type="Proteomes" id="UP000295468">
    <property type="component" value="Unassembled WGS sequence"/>
</dbReference>
<comment type="subcellular location">
    <subcellularLocation>
        <location evidence="1">Cell outer membrane</location>
    </subcellularLocation>
</comment>
<dbReference type="SUPFAM" id="SSF56954">
    <property type="entry name" value="Outer membrane efflux proteins (OEP)"/>
    <property type="match status" value="1"/>
</dbReference>